<dbReference type="PROSITE" id="PS51217">
    <property type="entry name" value="UVRD_HELICASE_CTER"/>
    <property type="match status" value="1"/>
</dbReference>
<dbReference type="Gene3D" id="1.10.10.160">
    <property type="match status" value="1"/>
</dbReference>
<evidence type="ECO:0000256" key="8">
    <source>
        <dbReference type="ARBA" id="ARBA00034617"/>
    </source>
</evidence>
<name>A0A9P8TBF9_WICPI</name>
<dbReference type="GO" id="GO:0005524">
    <property type="term" value="F:ATP binding"/>
    <property type="evidence" value="ECO:0007669"/>
    <property type="project" value="UniProtKB-UniRule"/>
</dbReference>
<dbReference type="Gene3D" id="1.10.486.10">
    <property type="entry name" value="PCRA, domain 4"/>
    <property type="match status" value="1"/>
</dbReference>
<evidence type="ECO:0000256" key="1">
    <source>
        <dbReference type="ARBA" id="ARBA00009922"/>
    </source>
</evidence>
<dbReference type="InterPro" id="IPR000212">
    <property type="entry name" value="DNA_helicase_UvrD/REP"/>
</dbReference>
<protein>
    <recommendedName>
        <fullName evidence="9">DNA 3'-5' helicase</fullName>
        <ecNumber evidence="9">5.6.2.4</ecNumber>
    </recommendedName>
</protein>
<evidence type="ECO:0000313" key="16">
    <source>
        <dbReference type="Proteomes" id="UP000774326"/>
    </source>
</evidence>
<dbReference type="EC" id="5.6.2.4" evidence="9"/>
<dbReference type="Proteomes" id="UP000774326">
    <property type="component" value="Unassembled WGS sequence"/>
</dbReference>
<evidence type="ECO:0000256" key="6">
    <source>
        <dbReference type="ARBA" id="ARBA00023125"/>
    </source>
</evidence>
<keyword evidence="16" id="KW-1185">Reference proteome</keyword>
<comment type="caution">
    <text evidence="15">The sequence shown here is derived from an EMBL/GenBank/DDBJ whole genome shotgun (WGS) entry which is preliminary data.</text>
</comment>
<keyword evidence="7" id="KW-0413">Isomerase</keyword>
<keyword evidence="6" id="KW-0238">DNA-binding</keyword>
<reference evidence="15" key="1">
    <citation type="journal article" date="2021" name="Open Biol.">
        <title>Shared evolutionary footprints suggest mitochondrial oxidative damage underlies multiple complex I losses in fungi.</title>
        <authorList>
            <person name="Schikora-Tamarit M.A."/>
            <person name="Marcet-Houben M."/>
            <person name="Nosek J."/>
            <person name="Gabaldon T."/>
        </authorList>
    </citation>
    <scope>NUCLEOTIDE SEQUENCE</scope>
    <source>
        <strain evidence="15">CBS2887</strain>
    </source>
</reference>
<dbReference type="GO" id="GO:0016787">
    <property type="term" value="F:hydrolase activity"/>
    <property type="evidence" value="ECO:0007669"/>
    <property type="project" value="UniProtKB-UniRule"/>
</dbReference>
<keyword evidence="2 11" id="KW-0547">Nucleotide-binding</keyword>
<dbReference type="EMBL" id="JAEUBG010005865">
    <property type="protein sequence ID" value="KAH3672111.1"/>
    <property type="molecule type" value="Genomic_DNA"/>
</dbReference>
<evidence type="ECO:0000313" key="15">
    <source>
        <dbReference type="EMBL" id="KAH3672111.1"/>
    </source>
</evidence>
<sequence>MYALFRSHDHRSAKWGRLIFAAQDAFVCFEILFNATVPAKSLSLVPELSPLKSTQIGVPLFDQYLSDSLTYSRSTVVIKHHFQRFHKLQVMTNYQNIKEQILAGLNTAQLQAVTAPPDEILQVIAGPGTGKTKVLTSRVAYLLTHHDIPPECILVTTFTKKAANEMKQRLLQMLDGHDGKSKVIDRLLIGTFHSLCVKILKRHGRLIGWSDGFQIAAERDVNDILESIKIDGKTLKEIKKLEDLESISPKPSFRARISSLKSKGISVSQYLSQADGRDIDTALAEAYKLYNEKLEALNLMDFDDLLLNAERLLSGNKVLTRLKHVLVDEFQDTNQLQLKLLHAISSQNNSSPHNVTIVGDPDQSIYGFRDAESKNFKIMRDETYRGHPVFVMNLSENYRSTQSVLDISETLMTQQKDRISDKSLVSAEYAAHHNILPVLAEMYSISQESKFIAHEISTIVNQLPRSPYSYSDIAILLRSSFMSRLIERELSRFKIPYDIVKGRGFWERKEVTAIMDWLRIASNPNDRIAIVRAFKLCSEGVGPATVSKIGQLMETHFERNGEGPVSVLKRLKQGRYAIPRANKDKLNKSISLFLRLIDSCLDILNDGKGSDGDPLHSALAVFDQIVGSELFQENVINVTDVPEQQEERKENVKEVRSFLAEFKNEAQEDISLTDEHPQQIPEANTERQFLANFIISVDLYLTQSTNEEGKDVPKVSISTIHAAKGLEWAITFVPGLREGAFPSKKSSETQDQLNEERRVLYIALTRAKHLCYLVTSNVHDFTSDGVSRFLNSSVRRLATSVKPEQGNHGHIFADLHALKTLYGGVLQNRVGVPEDQELISILEKYPETYQRDVLYGENDPNDETDEMYGTALYAPEMIYKAEEVYQNIKEEAKPSYTTANRIRFAPGSANSIRKTNDPDIKTTRSGNSIETKKKEPQTSSRSIISLMQMNQRSKASLSSIDSKPTEIINLDSSDSETESSMDVKPKVDIQPALKKQKKTLGIRRGPIGPLKFEKK</sequence>
<dbReference type="PROSITE" id="PS51198">
    <property type="entry name" value="UVRD_HELICASE_ATP_BIND"/>
    <property type="match status" value="1"/>
</dbReference>
<dbReference type="GO" id="GO:0000725">
    <property type="term" value="P:recombinational repair"/>
    <property type="evidence" value="ECO:0007669"/>
    <property type="project" value="TreeGrafter"/>
</dbReference>
<evidence type="ECO:0000256" key="11">
    <source>
        <dbReference type="PROSITE-ProRule" id="PRU00560"/>
    </source>
</evidence>
<evidence type="ECO:0000256" key="12">
    <source>
        <dbReference type="SAM" id="MobiDB-lite"/>
    </source>
</evidence>
<accession>A0A9P8TBF9</accession>
<dbReference type="InterPro" id="IPR014016">
    <property type="entry name" value="UvrD-like_ATP-bd"/>
</dbReference>
<dbReference type="SUPFAM" id="SSF52540">
    <property type="entry name" value="P-loop containing nucleoside triphosphate hydrolases"/>
    <property type="match status" value="1"/>
</dbReference>
<keyword evidence="4 11" id="KW-0347">Helicase</keyword>
<dbReference type="PANTHER" id="PTHR11070">
    <property type="entry name" value="UVRD / RECB / PCRA DNA HELICASE FAMILY MEMBER"/>
    <property type="match status" value="1"/>
</dbReference>
<proteinExistence type="inferred from homology"/>
<evidence type="ECO:0000256" key="7">
    <source>
        <dbReference type="ARBA" id="ARBA00023235"/>
    </source>
</evidence>
<evidence type="ECO:0000256" key="10">
    <source>
        <dbReference type="ARBA" id="ARBA00048988"/>
    </source>
</evidence>
<dbReference type="Pfam" id="PF00580">
    <property type="entry name" value="UvrD-helicase"/>
    <property type="match status" value="1"/>
</dbReference>
<reference evidence="15" key="2">
    <citation type="submission" date="2021-01" db="EMBL/GenBank/DDBJ databases">
        <authorList>
            <person name="Schikora-Tamarit M.A."/>
        </authorList>
    </citation>
    <scope>NUCLEOTIDE SEQUENCE</scope>
    <source>
        <strain evidence="15">CBS2887</strain>
    </source>
</reference>
<dbReference type="GO" id="GO:0043138">
    <property type="term" value="F:3'-5' DNA helicase activity"/>
    <property type="evidence" value="ECO:0007669"/>
    <property type="project" value="UniProtKB-EC"/>
</dbReference>
<dbReference type="AlphaFoldDB" id="A0A9P8TBF9"/>
<evidence type="ECO:0000259" key="13">
    <source>
        <dbReference type="PROSITE" id="PS51198"/>
    </source>
</evidence>
<feature type="region of interest" description="Disordered" evidence="12">
    <location>
        <begin position="969"/>
        <end position="1015"/>
    </location>
</feature>
<dbReference type="Gene3D" id="3.40.50.300">
    <property type="entry name" value="P-loop containing nucleotide triphosphate hydrolases"/>
    <property type="match status" value="2"/>
</dbReference>
<comment type="catalytic activity">
    <reaction evidence="10">
        <text>ATP + H2O = ADP + phosphate + H(+)</text>
        <dbReference type="Rhea" id="RHEA:13065"/>
        <dbReference type="ChEBI" id="CHEBI:15377"/>
        <dbReference type="ChEBI" id="CHEBI:15378"/>
        <dbReference type="ChEBI" id="CHEBI:30616"/>
        <dbReference type="ChEBI" id="CHEBI:43474"/>
        <dbReference type="ChEBI" id="CHEBI:456216"/>
        <dbReference type="EC" id="5.6.2.4"/>
    </reaction>
</comment>
<keyword evidence="3 11" id="KW-0378">Hydrolase</keyword>
<feature type="domain" description="UvrD-like helicase C-terminal" evidence="14">
    <location>
        <begin position="402"/>
        <end position="725"/>
    </location>
</feature>
<feature type="binding site" evidence="11">
    <location>
        <begin position="125"/>
        <end position="132"/>
    </location>
    <ligand>
        <name>ATP</name>
        <dbReference type="ChEBI" id="CHEBI:30616"/>
    </ligand>
</feature>
<dbReference type="Pfam" id="PF13361">
    <property type="entry name" value="UvrD_C"/>
    <property type="match status" value="1"/>
</dbReference>
<dbReference type="InterPro" id="IPR027417">
    <property type="entry name" value="P-loop_NTPase"/>
</dbReference>
<comment type="catalytic activity">
    <reaction evidence="8">
        <text>Couples ATP hydrolysis with the unwinding of duplex DNA by translocating in the 3'-5' direction.</text>
        <dbReference type="EC" id="5.6.2.4"/>
    </reaction>
</comment>
<feature type="region of interest" description="Disordered" evidence="12">
    <location>
        <begin position="907"/>
        <end position="940"/>
    </location>
</feature>
<dbReference type="CDD" id="cd17932">
    <property type="entry name" value="DEXQc_UvrD"/>
    <property type="match status" value="1"/>
</dbReference>
<dbReference type="OrthoDB" id="1470711at2759"/>
<evidence type="ECO:0000256" key="3">
    <source>
        <dbReference type="ARBA" id="ARBA00022801"/>
    </source>
</evidence>
<dbReference type="InterPro" id="IPR013986">
    <property type="entry name" value="DExx_box_DNA_helicase_dom_sf"/>
</dbReference>
<evidence type="ECO:0000256" key="5">
    <source>
        <dbReference type="ARBA" id="ARBA00022840"/>
    </source>
</evidence>
<keyword evidence="5 11" id="KW-0067">ATP-binding</keyword>
<dbReference type="PANTHER" id="PTHR11070:SF2">
    <property type="entry name" value="ATP-DEPENDENT DNA HELICASE SRS2"/>
    <property type="match status" value="1"/>
</dbReference>
<comment type="similarity">
    <text evidence="1">Belongs to the helicase family. UvrD subfamily.</text>
</comment>
<evidence type="ECO:0000256" key="4">
    <source>
        <dbReference type="ARBA" id="ARBA00022806"/>
    </source>
</evidence>
<gene>
    <name evidence="15" type="ORF">WICPIJ_010155</name>
</gene>
<dbReference type="GO" id="GO:0005634">
    <property type="term" value="C:nucleus"/>
    <property type="evidence" value="ECO:0007669"/>
    <property type="project" value="TreeGrafter"/>
</dbReference>
<evidence type="ECO:0000259" key="14">
    <source>
        <dbReference type="PROSITE" id="PS51217"/>
    </source>
</evidence>
<dbReference type="InterPro" id="IPR014017">
    <property type="entry name" value="DNA_helicase_UvrD-like_C"/>
</dbReference>
<evidence type="ECO:0000256" key="2">
    <source>
        <dbReference type="ARBA" id="ARBA00022741"/>
    </source>
</evidence>
<dbReference type="GO" id="GO:0003677">
    <property type="term" value="F:DNA binding"/>
    <property type="evidence" value="ECO:0007669"/>
    <property type="project" value="UniProtKB-KW"/>
</dbReference>
<evidence type="ECO:0000256" key="9">
    <source>
        <dbReference type="ARBA" id="ARBA00034808"/>
    </source>
</evidence>
<organism evidence="15 16">
    <name type="scientific">Wickerhamomyces pijperi</name>
    <name type="common">Yeast</name>
    <name type="synonym">Pichia pijperi</name>
    <dbReference type="NCBI Taxonomy" id="599730"/>
    <lineage>
        <taxon>Eukaryota</taxon>
        <taxon>Fungi</taxon>
        <taxon>Dikarya</taxon>
        <taxon>Ascomycota</taxon>
        <taxon>Saccharomycotina</taxon>
        <taxon>Saccharomycetes</taxon>
        <taxon>Phaffomycetales</taxon>
        <taxon>Wickerhamomycetaceae</taxon>
        <taxon>Wickerhamomyces</taxon>
    </lineage>
</organism>
<feature type="domain" description="UvrD-like helicase ATP-binding" evidence="13">
    <location>
        <begin position="104"/>
        <end position="401"/>
    </location>
</feature>